<comment type="subcellular location">
    <subcellularLocation>
        <location evidence="1 7">Cell membrane</location>
        <topology evidence="1 7">Multi-pass membrane protein</topology>
    </subcellularLocation>
</comment>
<evidence type="ECO:0000256" key="2">
    <source>
        <dbReference type="ARBA" id="ARBA00022448"/>
    </source>
</evidence>
<feature type="domain" description="ABC transmembrane type-1" evidence="9">
    <location>
        <begin position="117"/>
        <end position="368"/>
    </location>
</feature>
<evidence type="ECO:0000256" key="1">
    <source>
        <dbReference type="ARBA" id="ARBA00004651"/>
    </source>
</evidence>
<evidence type="ECO:0000259" key="9">
    <source>
        <dbReference type="PROSITE" id="PS50928"/>
    </source>
</evidence>
<feature type="transmembrane region" description="Helical" evidence="7">
    <location>
        <begin position="347"/>
        <end position="367"/>
    </location>
</feature>
<keyword evidence="2 7" id="KW-0813">Transport</keyword>
<keyword evidence="5 7" id="KW-1133">Transmembrane helix</keyword>
<evidence type="ECO:0000256" key="4">
    <source>
        <dbReference type="ARBA" id="ARBA00022692"/>
    </source>
</evidence>
<feature type="transmembrane region" description="Helical" evidence="7">
    <location>
        <begin position="155"/>
        <end position="176"/>
    </location>
</feature>
<dbReference type="InterPro" id="IPR035906">
    <property type="entry name" value="MetI-like_sf"/>
</dbReference>
<evidence type="ECO:0000256" key="5">
    <source>
        <dbReference type="ARBA" id="ARBA00022989"/>
    </source>
</evidence>
<evidence type="ECO:0000256" key="3">
    <source>
        <dbReference type="ARBA" id="ARBA00022475"/>
    </source>
</evidence>
<protein>
    <submittedName>
        <fullName evidence="10">Carbohydrate ABC transporter permease</fullName>
    </submittedName>
</protein>
<comment type="similarity">
    <text evidence="7">Belongs to the binding-protein-dependent transport system permease family.</text>
</comment>
<feature type="transmembrane region" description="Helical" evidence="7">
    <location>
        <begin position="240"/>
        <end position="263"/>
    </location>
</feature>
<dbReference type="Pfam" id="PF00528">
    <property type="entry name" value="BPD_transp_1"/>
    <property type="match status" value="1"/>
</dbReference>
<evidence type="ECO:0000256" key="8">
    <source>
        <dbReference type="SAM" id="MobiDB-lite"/>
    </source>
</evidence>
<dbReference type="InterPro" id="IPR051393">
    <property type="entry name" value="ABC_transporter_permease"/>
</dbReference>
<keyword evidence="11" id="KW-1185">Reference proteome</keyword>
<evidence type="ECO:0000256" key="6">
    <source>
        <dbReference type="ARBA" id="ARBA00023136"/>
    </source>
</evidence>
<name>A0ABV9DY64_9ACTN</name>
<dbReference type="PROSITE" id="PS50928">
    <property type="entry name" value="ABC_TM1"/>
    <property type="match status" value="1"/>
</dbReference>
<dbReference type="EMBL" id="JBHSFQ010000018">
    <property type="protein sequence ID" value="MFC4563780.1"/>
    <property type="molecule type" value="Genomic_DNA"/>
</dbReference>
<feature type="transmembrane region" description="Helical" evidence="7">
    <location>
        <begin position="49"/>
        <end position="77"/>
    </location>
</feature>
<feature type="compositionally biased region" description="Low complexity" evidence="8">
    <location>
        <begin position="1"/>
        <end position="20"/>
    </location>
</feature>
<feature type="region of interest" description="Disordered" evidence="8">
    <location>
        <begin position="1"/>
        <end position="40"/>
    </location>
</feature>
<dbReference type="InterPro" id="IPR000515">
    <property type="entry name" value="MetI-like"/>
</dbReference>
<feature type="transmembrane region" description="Helical" evidence="7">
    <location>
        <begin position="295"/>
        <end position="315"/>
    </location>
</feature>
<keyword evidence="6 7" id="KW-0472">Membrane</keyword>
<dbReference type="SUPFAM" id="SSF161098">
    <property type="entry name" value="MetI-like"/>
    <property type="match status" value="1"/>
</dbReference>
<evidence type="ECO:0000313" key="10">
    <source>
        <dbReference type="EMBL" id="MFC4563780.1"/>
    </source>
</evidence>
<keyword evidence="4 7" id="KW-0812">Transmembrane</keyword>
<comment type="caution">
    <text evidence="10">The sequence shown here is derived from an EMBL/GenBank/DDBJ whole genome shotgun (WGS) entry which is preliminary data.</text>
</comment>
<sequence>MTNSNATGAPARAGAGTAPAPGGPPPPAAGPAPRARWRSRSSAAQENRAGLLFAAPAVAGLLLFLVAPILMALWVSFLDWDGQSNPLAPGQEFVGTGNYRRLLAEDTLLHRDFMLSVRNTLYYVLINVPLVTALSFGLALVVNQRLLKGRSFFRTVFYFPSVTSSVAVSITFLFLFQGSGAVNALLALAGVDGPNWFTDSRGVLHVLFAGLGLVEEGSTPGWAAAQVGGLPLWEWLSGPSVALCAIIALTAWQSSGIYMLFFLAGLQNIPRSVEEAAVVDGASSWRRFQHVTLPLMRRSVTLVMTLALIATWQVFDQIYIMSQGAPAKTTITPAYLSYVRSFGDGQFGAGAAVAFALFAIIVVLTALQRWIGREKK</sequence>
<dbReference type="PANTHER" id="PTHR30193">
    <property type="entry name" value="ABC TRANSPORTER PERMEASE PROTEIN"/>
    <property type="match status" value="1"/>
</dbReference>
<proteinExistence type="inferred from homology"/>
<gene>
    <name evidence="10" type="ORF">ACFO4E_18120</name>
</gene>
<evidence type="ECO:0000256" key="7">
    <source>
        <dbReference type="RuleBase" id="RU363032"/>
    </source>
</evidence>
<reference evidence="11" key="1">
    <citation type="journal article" date="2019" name="Int. J. Syst. Evol. Microbiol.">
        <title>The Global Catalogue of Microorganisms (GCM) 10K type strain sequencing project: providing services to taxonomists for standard genome sequencing and annotation.</title>
        <authorList>
            <consortium name="The Broad Institute Genomics Platform"/>
            <consortium name="The Broad Institute Genome Sequencing Center for Infectious Disease"/>
            <person name="Wu L."/>
            <person name="Ma J."/>
        </authorList>
    </citation>
    <scope>NUCLEOTIDE SEQUENCE [LARGE SCALE GENOMIC DNA]</scope>
    <source>
        <strain evidence="11">XZYJ18</strain>
    </source>
</reference>
<dbReference type="Proteomes" id="UP001595923">
    <property type="component" value="Unassembled WGS sequence"/>
</dbReference>
<keyword evidence="3" id="KW-1003">Cell membrane</keyword>
<feature type="compositionally biased region" description="Pro residues" evidence="8">
    <location>
        <begin position="21"/>
        <end position="30"/>
    </location>
</feature>
<dbReference type="CDD" id="cd06261">
    <property type="entry name" value="TM_PBP2"/>
    <property type="match status" value="1"/>
</dbReference>
<dbReference type="Gene3D" id="1.10.3720.10">
    <property type="entry name" value="MetI-like"/>
    <property type="match status" value="2"/>
</dbReference>
<dbReference type="PANTHER" id="PTHR30193:SF37">
    <property type="entry name" value="INNER MEMBRANE ABC TRANSPORTER PERMEASE PROTEIN YCJO"/>
    <property type="match status" value="1"/>
</dbReference>
<dbReference type="RefSeq" id="WP_378576348.1">
    <property type="nucleotide sequence ID" value="NZ_JBHSFQ010000018.1"/>
</dbReference>
<feature type="transmembrane region" description="Helical" evidence="7">
    <location>
        <begin position="121"/>
        <end position="143"/>
    </location>
</feature>
<accession>A0ABV9DY64</accession>
<evidence type="ECO:0000313" key="11">
    <source>
        <dbReference type="Proteomes" id="UP001595923"/>
    </source>
</evidence>
<organism evidence="10 11">
    <name type="scientific">Nocardiopsis mangrovi</name>
    <dbReference type="NCBI Taxonomy" id="1179818"/>
    <lineage>
        <taxon>Bacteria</taxon>
        <taxon>Bacillati</taxon>
        <taxon>Actinomycetota</taxon>
        <taxon>Actinomycetes</taxon>
        <taxon>Streptosporangiales</taxon>
        <taxon>Nocardiopsidaceae</taxon>
        <taxon>Nocardiopsis</taxon>
    </lineage>
</organism>